<protein>
    <submittedName>
        <fullName evidence="1">Uncharacterized protein</fullName>
    </submittedName>
</protein>
<accession>A0A5J6GI47</accession>
<keyword evidence="2" id="KW-1185">Reference proteome</keyword>
<sequence length="433" mass="48378">MSPIDNAGATEIHTLGHANRFATWDSEFRYDGRLSAPKGVKIKGITYDWDGEGTVDHGTSKKERGEGGIDQEFEVIDTVTVGDRDLITFTLRGDLAVDRTVRGENAQTYLIKVEVTLDNGSVYTVAPRVEALNPNWDKSYPEGTGRPFVRLPYDNNWDRYPDQKGYSQAGFGYVTDSGLVHDRTLFINLVNPRLPDEADGYVYYQLVHEDGEPSHLTPLPKKQYLRARNDSAATDWVDLPAFHLGELGDKAGYYRFLVWPQAAEGQETLSHQYGWDPSKPEDAFQVGSVYFRCRGYLPEWARVSLTVTDRRSPQTVAQGEESFWPSVTVQNTGVERIGTQTVTVRAPQGMWFTESKLYWGRNGLPQNWWAVGELSADRTTLTGRLPLDLNPGEFATLWAPLRVGTEAPTGLTHVTFEVGAARGAAVPEVTPRK</sequence>
<reference evidence="1 2" key="1">
    <citation type="submission" date="2017-09" db="EMBL/GenBank/DDBJ databases">
        <authorList>
            <person name="Lee N."/>
            <person name="Cho B.-K."/>
        </authorList>
    </citation>
    <scope>NUCLEOTIDE SEQUENCE [LARGE SCALE GENOMIC DNA]</scope>
    <source>
        <strain evidence="1 2">ATCC 12853</strain>
    </source>
</reference>
<organism evidence="1 2">
    <name type="scientific">Streptomyces kanamyceticus</name>
    <dbReference type="NCBI Taxonomy" id="1967"/>
    <lineage>
        <taxon>Bacteria</taxon>
        <taxon>Bacillati</taxon>
        <taxon>Actinomycetota</taxon>
        <taxon>Actinomycetes</taxon>
        <taxon>Kitasatosporales</taxon>
        <taxon>Streptomycetaceae</taxon>
        <taxon>Streptomyces</taxon>
    </lineage>
</organism>
<evidence type="ECO:0000313" key="2">
    <source>
        <dbReference type="Proteomes" id="UP000325529"/>
    </source>
</evidence>
<dbReference type="OrthoDB" id="4122883at2"/>
<dbReference type="Proteomes" id="UP000325529">
    <property type="component" value="Chromosome"/>
</dbReference>
<dbReference type="RefSeq" id="WP_055552382.1">
    <property type="nucleotide sequence ID" value="NZ_CP023699.1"/>
</dbReference>
<proteinExistence type="predicted"/>
<name>A0A5J6GI47_STRKN</name>
<gene>
    <name evidence="1" type="ORF">CP970_24250</name>
</gene>
<dbReference type="EMBL" id="CP023699">
    <property type="protein sequence ID" value="QEU93605.1"/>
    <property type="molecule type" value="Genomic_DNA"/>
</dbReference>
<dbReference type="KEGG" id="ska:CP970_24250"/>
<evidence type="ECO:0000313" key="1">
    <source>
        <dbReference type="EMBL" id="QEU93605.1"/>
    </source>
</evidence>
<dbReference type="AlphaFoldDB" id="A0A5J6GI47"/>